<dbReference type="AlphaFoldDB" id="A0A8F5VQZ6"/>
<dbReference type="Pfam" id="PF04967">
    <property type="entry name" value="HTH_10"/>
    <property type="match status" value="1"/>
</dbReference>
<feature type="domain" description="HTH bat-type" evidence="1">
    <location>
        <begin position="160"/>
        <end position="211"/>
    </location>
</feature>
<evidence type="ECO:0000313" key="3">
    <source>
        <dbReference type="Proteomes" id="UP000694228"/>
    </source>
</evidence>
<dbReference type="EMBL" id="CP077107">
    <property type="protein sequence ID" value="QXO95718.1"/>
    <property type="molecule type" value="Genomic_DNA"/>
</dbReference>
<proteinExistence type="predicted"/>
<organism evidence="2 3">
    <name type="scientific">Methanospirillum hungatei</name>
    <dbReference type="NCBI Taxonomy" id="2203"/>
    <lineage>
        <taxon>Archaea</taxon>
        <taxon>Methanobacteriati</taxon>
        <taxon>Methanobacteriota</taxon>
        <taxon>Stenosarchaea group</taxon>
        <taxon>Methanomicrobia</taxon>
        <taxon>Methanomicrobiales</taxon>
        <taxon>Methanospirillaceae</taxon>
        <taxon>Methanospirillum</taxon>
    </lineage>
</organism>
<dbReference type="OrthoDB" id="165911at2157"/>
<sequence>MRKMTITCQISDLFRTFYTARFFEAVKSIELLRMIRLDFKEGTKLGIAKITCNPGFSVKDIEFPKGGEIIAIFQETGDESILLFKGTAPPSIMHISKLFARDVIWSTPTILYKDKITYSIIGEEKELKYMLRLIKLILGPIEDIAYEKATFGPYDLIQSLTKKQQEILVLAKKAGYYHNPRKITLDDLSELSGLSKATVGEHLRKAENQVMNSVLAGY</sequence>
<gene>
    <name evidence="2" type="ORF">KSK55_04810</name>
</gene>
<accession>A0A8F5VQZ6</accession>
<dbReference type="PANTHER" id="PTHR34236:SF1">
    <property type="entry name" value="DIMETHYL SULFOXIDE REDUCTASE TRANSCRIPTIONAL ACTIVATOR"/>
    <property type="match status" value="1"/>
</dbReference>
<reference evidence="2 3" key="1">
    <citation type="submission" date="2021-06" db="EMBL/GenBank/DDBJ databases">
        <title>Complete genome sequence of the secondary alcohol utilizing methanogen Methanospirillum hungatei strain GP1.</title>
        <authorList>
            <person name="Day L.A."/>
            <person name="Costa K.C."/>
        </authorList>
    </citation>
    <scope>NUCLEOTIDE SEQUENCE [LARGE SCALE GENOMIC DNA]</scope>
    <source>
        <strain evidence="2 3">GP1</strain>
    </source>
</reference>
<dbReference type="PANTHER" id="PTHR34236">
    <property type="entry name" value="DIMETHYL SULFOXIDE REDUCTASE TRANSCRIPTIONAL ACTIVATOR"/>
    <property type="match status" value="1"/>
</dbReference>
<evidence type="ECO:0000259" key="1">
    <source>
        <dbReference type="Pfam" id="PF04967"/>
    </source>
</evidence>
<protein>
    <submittedName>
        <fullName evidence="2">Helix-turn-helix domain-containing protein</fullName>
    </submittedName>
</protein>
<evidence type="ECO:0000313" key="2">
    <source>
        <dbReference type="EMBL" id="QXO95718.1"/>
    </source>
</evidence>
<dbReference type="InterPro" id="IPR007050">
    <property type="entry name" value="HTH_bacterioopsin"/>
</dbReference>
<name>A0A8F5VQZ6_METHU</name>
<dbReference type="Proteomes" id="UP000694228">
    <property type="component" value="Chromosome"/>
</dbReference>